<dbReference type="SUPFAM" id="SSF161098">
    <property type="entry name" value="MetI-like"/>
    <property type="match status" value="1"/>
</dbReference>
<evidence type="ECO:0000256" key="1">
    <source>
        <dbReference type="ARBA" id="ARBA00004651"/>
    </source>
</evidence>
<evidence type="ECO:0000256" key="6">
    <source>
        <dbReference type="ARBA" id="ARBA00023136"/>
    </source>
</evidence>
<dbReference type="Gene3D" id="1.10.3720.10">
    <property type="entry name" value="MetI-like"/>
    <property type="match status" value="1"/>
</dbReference>
<dbReference type="InterPro" id="IPR000515">
    <property type="entry name" value="MetI-like"/>
</dbReference>
<dbReference type="Proteomes" id="UP000295680">
    <property type="component" value="Unassembled WGS sequence"/>
</dbReference>
<evidence type="ECO:0000313" key="9">
    <source>
        <dbReference type="EMBL" id="TCO55896.1"/>
    </source>
</evidence>
<feature type="transmembrane region" description="Helical" evidence="7">
    <location>
        <begin position="82"/>
        <end position="106"/>
    </location>
</feature>
<organism evidence="9 10">
    <name type="scientific">Actinocrispum wychmicini</name>
    <dbReference type="NCBI Taxonomy" id="1213861"/>
    <lineage>
        <taxon>Bacteria</taxon>
        <taxon>Bacillati</taxon>
        <taxon>Actinomycetota</taxon>
        <taxon>Actinomycetes</taxon>
        <taxon>Pseudonocardiales</taxon>
        <taxon>Pseudonocardiaceae</taxon>
        <taxon>Actinocrispum</taxon>
    </lineage>
</organism>
<dbReference type="GO" id="GO:0055085">
    <property type="term" value="P:transmembrane transport"/>
    <property type="evidence" value="ECO:0007669"/>
    <property type="project" value="InterPro"/>
</dbReference>
<reference evidence="9 10" key="1">
    <citation type="submission" date="2019-03" db="EMBL/GenBank/DDBJ databases">
        <title>Genomic Encyclopedia of Type Strains, Phase IV (KMG-IV): sequencing the most valuable type-strain genomes for metagenomic binning, comparative biology and taxonomic classification.</title>
        <authorList>
            <person name="Goeker M."/>
        </authorList>
    </citation>
    <scope>NUCLEOTIDE SEQUENCE [LARGE SCALE GENOMIC DNA]</scope>
    <source>
        <strain evidence="9 10">DSM 45934</strain>
    </source>
</reference>
<feature type="transmembrane region" description="Helical" evidence="7">
    <location>
        <begin position="254"/>
        <end position="275"/>
    </location>
</feature>
<feature type="transmembrane region" description="Helical" evidence="7">
    <location>
        <begin position="148"/>
        <end position="172"/>
    </location>
</feature>
<dbReference type="RefSeq" id="WP_165960724.1">
    <property type="nucleotide sequence ID" value="NZ_SLWS01000007.1"/>
</dbReference>
<sequence>MNRGVVSSFDRRRSSVRITFGTAQVVIVLAVALAGAGPLYWVFKGSVSDTQELLSNPLAIWPQPTHWDNLTKAWTDLQIGHYLANTVVLVAGSWLCQVVVALTAGYALSILQPRYGRYLYGAILATLFVPGTVALVALYLVILDLPGLHVSIANTPFAVWLPAGAQAFNVLIAKQFFDTIPRELLEAARVDGAGSWVLFRRIVLPMSKPIIAVISLLAVMASWKDFLWPLVAITDQQSQPLSVALPRLAASSDQALLIAGLFIALLPPLLIFLIFQRQIVRGIGFTGVKG</sequence>
<dbReference type="PANTHER" id="PTHR43744">
    <property type="entry name" value="ABC TRANSPORTER PERMEASE PROTEIN MG189-RELATED-RELATED"/>
    <property type="match status" value="1"/>
</dbReference>
<gene>
    <name evidence="9" type="ORF">EV192_107319</name>
</gene>
<feature type="transmembrane region" description="Helical" evidence="7">
    <location>
        <begin position="20"/>
        <end position="43"/>
    </location>
</feature>
<name>A0A4R2JG66_9PSEU</name>
<dbReference type="InterPro" id="IPR035906">
    <property type="entry name" value="MetI-like_sf"/>
</dbReference>
<evidence type="ECO:0000256" key="5">
    <source>
        <dbReference type="ARBA" id="ARBA00022989"/>
    </source>
</evidence>
<dbReference type="GO" id="GO:0005886">
    <property type="term" value="C:plasma membrane"/>
    <property type="evidence" value="ECO:0007669"/>
    <property type="project" value="UniProtKB-SubCell"/>
</dbReference>
<dbReference type="EMBL" id="SLWS01000007">
    <property type="protein sequence ID" value="TCO55896.1"/>
    <property type="molecule type" value="Genomic_DNA"/>
</dbReference>
<keyword evidence="6 7" id="KW-0472">Membrane</keyword>
<evidence type="ECO:0000256" key="4">
    <source>
        <dbReference type="ARBA" id="ARBA00022692"/>
    </source>
</evidence>
<dbReference type="AlphaFoldDB" id="A0A4R2JG66"/>
<keyword evidence="3" id="KW-1003">Cell membrane</keyword>
<evidence type="ECO:0000256" key="2">
    <source>
        <dbReference type="ARBA" id="ARBA00022448"/>
    </source>
</evidence>
<comment type="subcellular location">
    <subcellularLocation>
        <location evidence="1 7">Cell membrane</location>
        <topology evidence="1 7">Multi-pass membrane protein</topology>
    </subcellularLocation>
</comment>
<feature type="domain" description="ABC transmembrane type-1" evidence="8">
    <location>
        <begin position="83"/>
        <end position="275"/>
    </location>
</feature>
<dbReference type="PANTHER" id="PTHR43744:SF12">
    <property type="entry name" value="ABC TRANSPORTER PERMEASE PROTEIN MG189-RELATED"/>
    <property type="match status" value="1"/>
</dbReference>
<evidence type="ECO:0000256" key="7">
    <source>
        <dbReference type="RuleBase" id="RU363032"/>
    </source>
</evidence>
<evidence type="ECO:0000259" key="8">
    <source>
        <dbReference type="PROSITE" id="PS50928"/>
    </source>
</evidence>
<keyword evidence="10" id="KW-1185">Reference proteome</keyword>
<accession>A0A4R2JG66</accession>
<keyword evidence="2 7" id="KW-0813">Transport</keyword>
<keyword evidence="9" id="KW-0762">Sugar transport</keyword>
<keyword evidence="5 7" id="KW-1133">Transmembrane helix</keyword>
<comment type="caution">
    <text evidence="9">The sequence shown here is derived from an EMBL/GenBank/DDBJ whole genome shotgun (WGS) entry which is preliminary data.</text>
</comment>
<evidence type="ECO:0000256" key="3">
    <source>
        <dbReference type="ARBA" id="ARBA00022475"/>
    </source>
</evidence>
<comment type="similarity">
    <text evidence="7">Belongs to the binding-protein-dependent transport system permease family.</text>
</comment>
<dbReference type="Pfam" id="PF00528">
    <property type="entry name" value="BPD_transp_1"/>
    <property type="match status" value="1"/>
</dbReference>
<dbReference type="PROSITE" id="PS50928">
    <property type="entry name" value="ABC_TM1"/>
    <property type="match status" value="1"/>
</dbReference>
<dbReference type="CDD" id="cd06261">
    <property type="entry name" value="TM_PBP2"/>
    <property type="match status" value="1"/>
</dbReference>
<protein>
    <submittedName>
        <fullName evidence="9">Multiple sugar transport system permease protein</fullName>
    </submittedName>
</protein>
<keyword evidence="4 7" id="KW-0812">Transmembrane</keyword>
<evidence type="ECO:0000313" key="10">
    <source>
        <dbReference type="Proteomes" id="UP000295680"/>
    </source>
</evidence>
<feature type="transmembrane region" description="Helical" evidence="7">
    <location>
        <begin position="118"/>
        <end position="142"/>
    </location>
</feature>
<feature type="transmembrane region" description="Helical" evidence="7">
    <location>
        <begin position="210"/>
        <end position="234"/>
    </location>
</feature>
<proteinExistence type="inferred from homology"/>